<feature type="transmembrane region" description="Helical" evidence="6">
    <location>
        <begin position="169"/>
        <end position="187"/>
    </location>
</feature>
<feature type="transmembrane region" description="Helical" evidence="6">
    <location>
        <begin position="117"/>
        <end position="135"/>
    </location>
</feature>
<evidence type="ECO:0000256" key="1">
    <source>
        <dbReference type="ARBA" id="ARBA00004651"/>
    </source>
</evidence>
<dbReference type="CDD" id="cd06581">
    <property type="entry name" value="TM_PBP1_LivM_like"/>
    <property type="match status" value="1"/>
</dbReference>
<dbReference type="PANTHER" id="PTHR30482:SF5">
    <property type="entry name" value="ABC TRANSPORTER PERMEASE PROTEIN"/>
    <property type="match status" value="1"/>
</dbReference>
<dbReference type="Pfam" id="PF02653">
    <property type="entry name" value="BPD_transp_2"/>
    <property type="match status" value="1"/>
</dbReference>
<dbReference type="STRING" id="595537.Varpa_3477"/>
<dbReference type="KEGG" id="vpe:Varpa_3477"/>
<feature type="transmembrane region" description="Helical" evidence="6">
    <location>
        <begin position="251"/>
        <end position="267"/>
    </location>
</feature>
<evidence type="ECO:0000313" key="8">
    <source>
        <dbReference type="Proteomes" id="UP000008917"/>
    </source>
</evidence>
<dbReference type="PANTHER" id="PTHR30482">
    <property type="entry name" value="HIGH-AFFINITY BRANCHED-CHAIN AMINO ACID TRANSPORT SYSTEM PERMEASE"/>
    <property type="match status" value="1"/>
</dbReference>
<feature type="transmembrane region" description="Helical" evidence="6">
    <location>
        <begin position="87"/>
        <end position="110"/>
    </location>
</feature>
<reference evidence="8" key="1">
    <citation type="submission" date="2010-12" db="EMBL/GenBank/DDBJ databases">
        <title>Complete sequence of Variovorax paradoxus EPS.</title>
        <authorList>
            <consortium name="US DOE Joint Genome Institute"/>
            <person name="Lucas S."/>
            <person name="Copeland A."/>
            <person name="Lapidus A."/>
            <person name="Cheng J.-F."/>
            <person name="Goodwin L."/>
            <person name="Pitluck S."/>
            <person name="Teshima H."/>
            <person name="Detter J.C."/>
            <person name="Han C."/>
            <person name="Tapia R."/>
            <person name="Land M."/>
            <person name="Hauser L."/>
            <person name="Kyrpides N."/>
            <person name="Ivanova N."/>
            <person name="Ovchinnikova G."/>
            <person name="Orwin P."/>
            <person name="Han J.-I.G."/>
            <person name="Woyke T."/>
        </authorList>
    </citation>
    <scope>NUCLEOTIDE SEQUENCE [LARGE SCALE GENOMIC DNA]</scope>
    <source>
        <strain evidence="8">EPS</strain>
    </source>
</reference>
<keyword evidence="4 6" id="KW-1133">Transmembrane helix</keyword>
<dbReference type="Proteomes" id="UP000008917">
    <property type="component" value="Chromosome"/>
</dbReference>
<organism evidence="7 8">
    <name type="scientific">Variovorax paradoxus (strain EPS)</name>
    <dbReference type="NCBI Taxonomy" id="595537"/>
    <lineage>
        <taxon>Bacteria</taxon>
        <taxon>Pseudomonadati</taxon>
        <taxon>Pseudomonadota</taxon>
        <taxon>Betaproteobacteria</taxon>
        <taxon>Burkholderiales</taxon>
        <taxon>Comamonadaceae</taxon>
        <taxon>Variovorax</taxon>
    </lineage>
</organism>
<dbReference type="RefSeq" id="WP_013541889.1">
    <property type="nucleotide sequence ID" value="NC_014931.1"/>
</dbReference>
<name>E6UX26_VARPE</name>
<proteinExistence type="predicted"/>
<sequence>MSAVALPRALPAWIWPLVVLVIAFGIVPFTASGYVFDALLIPFLALSLAAVGLNLLTGYAGQLSLGTAAFMAVGAFAAYNFNLRVDGLPLLVSIGLAGLAATAVGLVFGLPSLRLRGFYLAVSTLAAQFFVQWALTKFSWFSNDNASGVIDAPALEVAGIVFDTPVGRYIFSLSIVTVLTLLAWRLVRTQTGHHFIAVRDNELAARVIGVPVLRTKLLAFAVSSFIVGVAGVLWGFVYLRTVEPAGFNLDRSFQILFIVIIGGLATIRGAFFGAALIVVFPLLLSRVGSFLFGGWFDSGVLDMSQRIVLGALIIFFLAMEPQGLVALWDRARKRLVLARDQAVPMPTATVHAELVEAPRKASTSSARTVL</sequence>
<dbReference type="GO" id="GO:0015658">
    <property type="term" value="F:branched-chain amino acid transmembrane transporter activity"/>
    <property type="evidence" value="ECO:0007669"/>
    <property type="project" value="InterPro"/>
</dbReference>
<keyword evidence="5 6" id="KW-0472">Membrane</keyword>
<evidence type="ECO:0000256" key="4">
    <source>
        <dbReference type="ARBA" id="ARBA00022989"/>
    </source>
</evidence>
<feature type="transmembrane region" description="Helical" evidence="6">
    <location>
        <begin position="274"/>
        <end position="295"/>
    </location>
</feature>
<evidence type="ECO:0000256" key="3">
    <source>
        <dbReference type="ARBA" id="ARBA00022692"/>
    </source>
</evidence>
<evidence type="ECO:0000256" key="2">
    <source>
        <dbReference type="ARBA" id="ARBA00022475"/>
    </source>
</evidence>
<feature type="transmembrane region" description="Helical" evidence="6">
    <location>
        <begin position="217"/>
        <end position="239"/>
    </location>
</feature>
<feature type="transmembrane region" description="Helical" evidence="6">
    <location>
        <begin position="307"/>
        <end position="328"/>
    </location>
</feature>
<evidence type="ECO:0000256" key="5">
    <source>
        <dbReference type="ARBA" id="ARBA00023136"/>
    </source>
</evidence>
<feature type="transmembrane region" description="Helical" evidence="6">
    <location>
        <begin position="38"/>
        <end position="56"/>
    </location>
</feature>
<keyword evidence="3 6" id="KW-0812">Transmembrane</keyword>
<reference evidence="7 8" key="2">
    <citation type="journal article" date="2013" name="Genome Announc.">
        <title>Genome of the Root-Associated Plant Growth-Promoting Bacterium Variovorax paradoxus Strain EPS.</title>
        <authorList>
            <person name="Han J.I."/>
            <person name="Spain J.C."/>
            <person name="Leadbetter J.R."/>
            <person name="Ovchinnikova G."/>
            <person name="Goodwin L.A."/>
            <person name="Han C.S."/>
            <person name="Woyke T."/>
            <person name="Davenport K.W."/>
            <person name="Orwin P.M."/>
        </authorList>
    </citation>
    <scope>NUCLEOTIDE SEQUENCE [LARGE SCALE GENOMIC DNA]</scope>
    <source>
        <strain evidence="7 8">EPS</strain>
    </source>
</reference>
<dbReference type="AlphaFoldDB" id="E6UX26"/>
<keyword evidence="2" id="KW-1003">Cell membrane</keyword>
<evidence type="ECO:0000313" key="7">
    <source>
        <dbReference type="EMBL" id="ADU37662.1"/>
    </source>
</evidence>
<dbReference type="InterPro" id="IPR001851">
    <property type="entry name" value="ABC_transp_permease"/>
</dbReference>
<gene>
    <name evidence="7" type="ordered locus">Varpa_3477</name>
</gene>
<dbReference type="eggNOG" id="COG4177">
    <property type="taxonomic scope" value="Bacteria"/>
</dbReference>
<accession>E6UX26</accession>
<feature type="transmembrane region" description="Helical" evidence="6">
    <location>
        <begin position="12"/>
        <end position="32"/>
    </location>
</feature>
<comment type="subcellular location">
    <subcellularLocation>
        <location evidence="1">Cell membrane</location>
        <topology evidence="1">Multi-pass membrane protein</topology>
    </subcellularLocation>
</comment>
<dbReference type="HOGENOM" id="CLU_031365_2_1_4"/>
<dbReference type="InterPro" id="IPR043428">
    <property type="entry name" value="LivM-like"/>
</dbReference>
<protein>
    <submittedName>
        <fullName evidence="7">Inner-membrane translocator</fullName>
    </submittedName>
</protein>
<dbReference type="GO" id="GO:0005886">
    <property type="term" value="C:plasma membrane"/>
    <property type="evidence" value="ECO:0007669"/>
    <property type="project" value="UniProtKB-SubCell"/>
</dbReference>
<evidence type="ECO:0000256" key="6">
    <source>
        <dbReference type="SAM" id="Phobius"/>
    </source>
</evidence>
<dbReference type="EMBL" id="CP002417">
    <property type="protein sequence ID" value="ADU37662.1"/>
    <property type="molecule type" value="Genomic_DNA"/>
</dbReference>